<dbReference type="PANTHER" id="PTHR31465:SF11">
    <property type="entry name" value="DOMAIN PROTEIN, PUTATIVE (AFU_ORTHOLOGUE AFUA_3G10770)-RELATED"/>
    <property type="match status" value="1"/>
</dbReference>
<name>A0A2I2GAV4_9EURO</name>
<dbReference type="InterPro" id="IPR007568">
    <property type="entry name" value="RTA1"/>
</dbReference>
<evidence type="ECO:0000256" key="4">
    <source>
        <dbReference type="ARBA" id="ARBA00023136"/>
    </source>
</evidence>
<keyword evidence="3 5" id="KW-1133">Transmembrane helix</keyword>
<reference evidence="6 7" key="1">
    <citation type="submission" date="2016-12" db="EMBL/GenBank/DDBJ databases">
        <title>The genomes of Aspergillus section Nigri reveals drivers in fungal speciation.</title>
        <authorList>
            <consortium name="DOE Joint Genome Institute"/>
            <person name="Vesth T.C."/>
            <person name="Nybo J."/>
            <person name="Theobald S."/>
            <person name="Brandl J."/>
            <person name="Frisvad J.C."/>
            <person name="Nielsen K.F."/>
            <person name="Lyhne E.K."/>
            <person name="Kogle M.E."/>
            <person name="Kuo A."/>
            <person name="Riley R."/>
            <person name="Clum A."/>
            <person name="Nolan M."/>
            <person name="Lipzen A."/>
            <person name="Salamov A."/>
            <person name="Henrissat B."/>
            <person name="Wiebenga A."/>
            <person name="De Vries R.P."/>
            <person name="Grigoriev I.V."/>
            <person name="Mortensen U.H."/>
            <person name="Andersen M.R."/>
            <person name="Baker S.E."/>
        </authorList>
    </citation>
    <scope>NUCLEOTIDE SEQUENCE [LARGE SCALE GENOMIC DNA]</scope>
    <source>
        <strain evidence="6 7">IBT 23096</strain>
    </source>
</reference>
<keyword evidence="7" id="KW-1185">Reference proteome</keyword>
<comment type="caution">
    <text evidence="6">The sequence shown here is derived from an EMBL/GenBank/DDBJ whole genome shotgun (WGS) entry which is preliminary data.</text>
</comment>
<sequence length="243" mass="26666">SYGYQPSLGWGIAFTLLFTAIAVGQTVHLVRTRAFWTVVFIVGAIIEIIGWVGRTISHRCPYSGVCFRMQTATLIMGPSWTQAGIYITLWVLIRDIGRHVSPFPPKTYLFICLIIDVVCLTTQAVGGGLTSSAYSQGISTQPGTTTMVVGIIAQLAAAVIFSFLLAIVIYRGASDLRANRPLFYVAAATVFATAMMIMRNVYRSIELTEGWRGYLILNERFVLALDALPMVLSMGIYVFFNPG</sequence>
<feature type="transmembrane region" description="Helical" evidence="5">
    <location>
        <begin position="221"/>
        <end position="240"/>
    </location>
</feature>
<dbReference type="GO" id="GO:0005886">
    <property type="term" value="C:plasma membrane"/>
    <property type="evidence" value="ECO:0007669"/>
    <property type="project" value="TreeGrafter"/>
</dbReference>
<evidence type="ECO:0000256" key="3">
    <source>
        <dbReference type="ARBA" id="ARBA00022989"/>
    </source>
</evidence>
<feature type="transmembrane region" description="Helical" evidence="5">
    <location>
        <begin position="146"/>
        <end position="170"/>
    </location>
</feature>
<feature type="transmembrane region" description="Helical" evidence="5">
    <location>
        <begin position="34"/>
        <end position="53"/>
    </location>
</feature>
<feature type="transmembrane region" description="Helical" evidence="5">
    <location>
        <begin position="74"/>
        <end position="93"/>
    </location>
</feature>
<dbReference type="Proteomes" id="UP000234275">
    <property type="component" value="Unassembled WGS sequence"/>
</dbReference>
<protein>
    <recommendedName>
        <fullName evidence="8">RTA1 like protein</fullName>
    </recommendedName>
</protein>
<feature type="transmembrane region" description="Helical" evidence="5">
    <location>
        <begin position="182"/>
        <end position="201"/>
    </location>
</feature>
<dbReference type="GeneID" id="36551072"/>
<dbReference type="STRING" id="1392250.A0A2I2GAV4"/>
<dbReference type="Pfam" id="PF04479">
    <property type="entry name" value="RTA1"/>
    <property type="match status" value="1"/>
</dbReference>
<dbReference type="RefSeq" id="XP_024705313.1">
    <property type="nucleotide sequence ID" value="XM_024843372.1"/>
</dbReference>
<evidence type="ECO:0000256" key="1">
    <source>
        <dbReference type="ARBA" id="ARBA00004141"/>
    </source>
</evidence>
<comment type="subcellular location">
    <subcellularLocation>
        <location evidence="1">Membrane</location>
        <topology evidence="1">Multi-pass membrane protein</topology>
    </subcellularLocation>
</comment>
<evidence type="ECO:0000256" key="5">
    <source>
        <dbReference type="SAM" id="Phobius"/>
    </source>
</evidence>
<feature type="transmembrane region" description="Helical" evidence="5">
    <location>
        <begin position="108"/>
        <end position="134"/>
    </location>
</feature>
<keyword evidence="4 5" id="KW-0472">Membrane</keyword>
<keyword evidence="2 5" id="KW-0812">Transmembrane</keyword>
<dbReference type="VEuPathDB" id="FungiDB:P170DRAFT_332658"/>
<dbReference type="OrthoDB" id="1844152at2759"/>
<accession>A0A2I2GAV4</accession>
<evidence type="ECO:0000256" key="2">
    <source>
        <dbReference type="ARBA" id="ARBA00022692"/>
    </source>
</evidence>
<dbReference type="GO" id="GO:0000324">
    <property type="term" value="C:fungal-type vacuole"/>
    <property type="evidence" value="ECO:0007669"/>
    <property type="project" value="TreeGrafter"/>
</dbReference>
<dbReference type="AlphaFoldDB" id="A0A2I2GAV4"/>
<dbReference type="EMBL" id="MSFO01000003">
    <property type="protein sequence ID" value="PLB50011.1"/>
    <property type="molecule type" value="Genomic_DNA"/>
</dbReference>
<gene>
    <name evidence="6" type="ORF">P170DRAFT_332658</name>
</gene>
<feature type="non-terminal residue" evidence="6">
    <location>
        <position position="1"/>
    </location>
</feature>
<evidence type="ECO:0000313" key="7">
    <source>
        <dbReference type="Proteomes" id="UP000234275"/>
    </source>
</evidence>
<evidence type="ECO:0008006" key="8">
    <source>
        <dbReference type="Google" id="ProtNLM"/>
    </source>
</evidence>
<evidence type="ECO:0000313" key="6">
    <source>
        <dbReference type="EMBL" id="PLB50011.1"/>
    </source>
</evidence>
<proteinExistence type="predicted"/>
<organism evidence="6 7">
    <name type="scientific">Aspergillus steynii IBT 23096</name>
    <dbReference type="NCBI Taxonomy" id="1392250"/>
    <lineage>
        <taxon>Eukaryota</taxon>
        <taxon>Fungi</taxon>
        <taxon>Dikarya</taxon>
        <taxon>Ascomycota</taxon>
        <taxon>Pezizomycotina</taxon>
        <taxon>Eurotiomycetes</taxon>
        <taxon>Eurotiomycetidae</taxon>
        <taxon>Eurotiales</taxon>
        <taxon>Aspergillaceae</taxon>
        <taxon>Aspergillus</taxon>
        <taxon>Aspergillus subgen. Circumdati</taxon>
    </lineage>
</organism>
<dbReference type="PANTHER" id="PTHR31465">
    <property type="entry name" value="PROTEIN RTA1-RELATED"/>
    <property type="match status" value="1"/>
</dbReference>
<feature type="non-terminal residue" evidence="6">
    <location>
        <position position="243"/>
    </location>
</feature>